<feature type="domain" description="NERD" evidence="1">
    <location>
        <begin position="125"/>
        <end position="242"/>
    </location>
</feature>
<protein>
    <recommendedName>
        <fullName evidence="1">NERD domain-containing protein</fullName>
    </recommendedName>
</protein>
<evidence type="ECO:0000313" key="3">
    <source>
        <dbReference type="Proteomes" id="UP000030002"/>
    </source>
</evidence>
<dbReference type="PROSITE" id="PS50965">
    <property type="entry name" value="NERD"/>
    <property type="match status" value="1"/>
</dbReference>
<dbReference type="Pfam" id="PF08378">
    <property type="entry name" value="NERD"/>
    <property type="match status" value="1"/>
</dbReference>
<dbReference type="eggNOG" id="ENOG5030KVC">
    <property type="taxonomic scope" value="Bacteria"/>
</dbReference>
<dbReference type="RefSeq" id="WP_245614011.1">
    <property type="nucleotide sequence ID" value="NZ_AVPJ01000039.1"/>
</dbReference>
<dbReference type="Proteomes" id="UP000030002">
    <property type="component" value="Unassembled WGS sequence"/>
</dbReference>
<dbReference type="STRING" id="1385520.N802_13645"/>
<sequence length="289" mass="31760">MDGGADEKRMRLRYAGACRVCGVELPAKVEAVYERTTKTVRCVSHDVYPAVEPAVVEVVEPAVVEVVAPGVVEVVESGTAGASARREFERRKAKREERIRTKHPKLGGLMLAVSEEQQSTTAWDIGALGEEKLGKGLNRLASDRLRLLHDRRIPRSTANIDHLAVTASGVYVIDAKKYRGRPHLKIEGGLFRPRVERLIVGSRDCTKLVDGVLKQVDVVRGLLDDDVPVHGVLCFVEADWPLIGGTFTTRGVQTLWPKKLYPKLQAEGPFTADAVAEIHLRLAHALRAA</sequence>
<dbReference type="AlphaFoldDB" id="A0A0A0J1F5"/>
<organism evidence="2 3">
    <name type="scientific">Knoellia sinensis KCTC 19936</name>
    <dbReference type="NCBI Taxonomy" id="1385520"/>
    <lineage>
        <taxon>Bacteria</taxon>
        <taxon>Bacillati</taxon>
        <taxon>Actinomycetota</taxon>
        <taxon>Actinomycetes</taxon>
        <taxon>Micrococcales</taxon>
        <taxon>Intrasporangiaceae</taxon>
        <taxon>Knoellia</taxon>
    </lineage>
</organism>
<evidence type="ECO:0000259" key="1">
    <source>
        <dbReference type="PROSITE" id="PS50965"/>
    </source>
</evidence>
<proteinExistence type="predicted"/>
<accession>A0A0A0J1F5</accession>
<evidence type="ECO:0000313" key="2">
    <source>
        <dbReference type="EMBL" id="KGN29456.1"/>
    </source>
</evidence>
<gene>
    <name evidence="2" type="ORF">N802_13645</name>
</gene>
<dbReference type="EMBL" id="AVPJ01000039">
    <property type="protein sequence ID" value="KGN29456.1"/>
    <property type="molecule type" value="Genomic_DNA"/>
</dbReference>
<name>A0A0A0J1F5_9MICO</name>
<reference evidence="2 3" key="1">
    <citation type="submission" date="2013-08" db="EMBL/GenBank/DDBJ databases">
        <title>The genome sequence of Knoellia sinensis.</title>
        <authorList>
            <person name="Zhu W."/>
            <person name="Wang G."/>
        </authorList>
    </citation>
    <scope>NUCLEOTIDE SEQUENCE [LARGE SCALE GENOMIC DNA]</scope>
    <source>
        <strain evidence="2 3">KCTC 19936</strain>
    </source>
</reference>
<comment type="caution">
    <text evidence="2">The sequence shown here is derived from an EMBL/GenBank/DDBJ whole genome shotgun (WGS) entry which is preliminary data.</text>
</comment>
<dbReference type="InterPro" id="IPR011528">
    <property type="entry name" value="NERD"/>
</dbReference>
<keyword evidence="3" id="KW-1185">Reference proteome</keyword>